<dbReference type="InterPro" id="IPR001452">
    <property type="entry name" value="SH3_domain"/>
</dbReference>
<dbReference type="PANTHER" id="PTHR12287">
    <property type="entry name" value="EPIDERMAL GROWTH FACTOR RECEPTOR KINASE SUBSTRATE EPS8-RELATED PROTEIN"/>
    <property type="match status" value="1"/>
</dbReference>
<evidence type="ECO:0000256" key="1">
    <source>
        <dbReference type="ARBA" id="ARBA00022443"/>
    </source>
</evidence>
<sequence length="240" mass="27978">MRQIEGRNREEMARTQAAGMVLPFPSQNDDRFPREREDIRDYSRSKPPSTPPPSGAVPNPNVSRYQEHVERHIDRNKHAHDDFPPPQQPRNRNEENYQFASELKRMGATIYEAIHERQGKNNKELTVEKGDVLQYQQIGVIFKMTIFIDTLKVLDSSRNWWKLKNCKGEMGYAPYTILKEYQSRDDDRFDMDRNDHRGVRNSGDYNSYIPDHHHQGNVPAPPPVPPGGIKSGKKGDFRYF</sequence>
<feature type="compositionally biased region" description="Basic and acidic residues" evidence="3">
    <location>
        <begin position="28"/>
        <end position="44"/>
    </location>
</feature>
<feature type="region of interest" description="Disordered" evidence="3">
    <location>
        <begin position="1"/>
        <end position="65"/>
    </location>
</feature>
<dbReference type="SUPFAM" id="SSF50044">
    <property type="entry name" value="SH3-domain"/>
    <property type="match status" value="1"/>
</dbReference>
<comment type="caution">
    <text evidence="5">The sequence shown here is derived from an EMBL/GenBank/DDBJ whole genome shotgun (WGS) entry which is preliminary data.</text>
</comment>
<dbReference type="InterPro" id="IPR039801">
    <property type="entry name" value="EPS8-like"/>
</dbReference>
<dbReference type="Proteomes" id="UP001217089">
    <property type="component" value="Unassembled WGS sequence"/>
</dbReference>
<proteinExistence type="predicted"/>
<keyword evidence="6" id="KW-1185">Reference proteome</keyword>
<feature type="domain" description="SH3" evidence="4">
    <location>
        <begin position="106"/>
        <end position="183"/>
    </location>
</feature>
<reference evidence="5 6" key="1">
    <citation type="submission" date="2022-12" db="EMBL/GenBank/DDBJ databases">
        <title>Chromosome-level genome of Tegillarca granosa.</title>
        <authorList>
            <person name="Kim J."/>
        </authorList>
    </citation>
    <scope>NUCLEOTIDE SEQUENCE [LARGE SCALE GENOMIC DNA]</scope>
    <source>
        <strain evidence="5">Teg-2019</strain>
        <tissue evidence="5">Adductor muscle</tissue>
    </source>
</reference>
<protein>
    <recommendedName>
        <fullName evidence="4">SH3 domain-containing protein</fullName>
    </recommendedName>
</protein>
<dbReference type="EMBL" id="JARBDR010000921">
    <property type="protein sequence ID" value="KAJ8298897.1"/>
    <property type="molecule type" value="Genomic_DNA"/>
</dbReference>
<evidence type="ECO:0000313" key="6">
    <source>
        <dbReference type="Proteomes" id="UP001217089"/>
    </source>
</evidence>
<feature type="compositionally biased region" description="Basic and acidic residues" evidence="3">
    <location>
        <begin position="1"/>
        <end position="13"/>
    </location>
</feature>
<evidence type="ECO:0000313" key="5">
    <source>
        <dbReference type="EMBL" id="KAJ8298897.1"/>
    </source>
</evidence>
<feature type="compositionally biased region" description="Basic and acidic residues" evidence="3">
    <location>
        <begin position="187"/>
        <end position="198"/>
    </location>
</feature>
<name>A0ABQ9E0W7_TEGGR</name>
<evidence type="ECO:0000256" key="3">
    <source>
        <dbReference type="SAM" id="MobiDB-lite"/>
    </source>
</evidence>
<dbReference type="PANTHER" id="PTHR12287:SF23">
    <property type="entry name" value="AROUSER, ISOFORM A-RELATED"/>
    <property type="match status" value="1"/>
</dbReference>
<dbReference type="InterPro" id="IPR036028">
    <property type="entry name" value="SH3-like_dom_sf"/>
</dbReference>
<accession>A0ABQ9E0W7</accession>
<feature type="region of interest" description="Disordered" evidence="3">
    <location>
        <begin position="187"/>
        <end position="240"/>
    </location>
</feature>
<keyword evidence="1 2" id="KW-0728">SH3 domain</keyword>
<evidence type="ECO:0000259" key="4">
    <source>
        <dbReference type="PROSITE" id="PS50002"/>
    </source>
</evidence>
<evidence type="ECO:0000256" key="2">
    <source>
        <dbReference type="PROSITE-ProRule" id="PRU00192"/>
    </source>
</evidence>
<dbReference type="PROSITE" id="PS50002">
    <property type="entry name" value="SH3"/>
    <property type="match status" value="1"/>
</dbReference>
<gene>
    <name evidence="5" type="ORF">KUTeg_022957</name>
</gene>
<dbReference type="Gene3D" id="2.30.30.40">
    <property type="entry name" value="SH3 Domains"/>
    <property type="match status" value="1"/>
</dbReference>
<organism evidence="5 6">
    <name type="scientific">Tegillarca granosa</name>
    <name type="common">Malaysian cockle</name>
    <name type="synonym">Anadara granosa</name>
    <dbReference type="NCBI Taxonomy" id="220873"/>
    <lineage>
        <taxon>Eukaryota</taxon>
        <taxon>Metazoa</taxon>
        <taxon>Spiralia</taxon>
        <taxon>Lophotrochozoa</taxon>
        <taxon>Mollusca</taxon>
        <taxon>Bivalvia</taxon>
        <taxon>Autobranchia</taxon>
        <taxon>Pteriomorphia</taxon>
        <taxon>Arcoida</taxon>
        <taxon>Arcoidea</taxon>
        <taxon>Arcidae</taxon>
        <taxon>Tegillarca</taxon>
    </lineage>
</organism>